<feature type="transmembrane region" description="Helical" evidence="6">
    <location>
        <begin position="339"/>
        <end position="362"/>
    </location>
</feature>
<feature type="transmembrane region" description="Helical" evidence="6">
    <location>
        <begin position="173"/>
        <end position="197"/>
    </location>
</feature>
<evidence type="ECO:0000256" key="5">
    <source>
        <dbReference type="ARBA" id="ARBA00023251"/>
    </source>
</evidence>
<name>A0AA41Q1P1_9ACTN</name>
<dbReference type="PROSITE" id="PS50850">
    <property type="entry name" value="MFS"/>
    <property type="match status" value="1"/>
</dbReference>
<dbReference type="InterPro" id="IPR036259">
    <property type="entry name" value="MFS_trans_sf"/>
</dbReference>
<evidence type="ECO:0000256" key="4">
    <source>
        <dbReference type="ARBA" id="ARBA00023136"/>
    </source>
</evidence>
<dbReference type="PANTHER" id="PTHR42718">
    <property type="entry name" value="MAJOR FACILITATOR SUPERFAMILY MULTIDRUG TRANSPORTER MFSC"/>
    <property type="match status" value="1"/>
</dbReference>
<feature type="transmembrane region" description="Helical" evidence="6">
    <location>
        <begin position="368"/>
        <end position="394"/>
    </location>
</feature>
<protein>
    <submittedName>
        <fullName evidence="8">MFS transporter</fullName>
    </submittedName>
</protein>
<dbReference type="PRINTS" id="PR01036">
    <property type="entry name" value="TCRTETB"/>
</dbReference>
<dbReference type="SUPFAM" id="SSF103473">
    <property type="entry name" value="MFS general substrate transporter"/>
    <property type="match status" value="1"/>
</dbReference>
<feature type="domain" description="Major facilitator superfamily (MFS) profile" evidence="7">
    <location>
        <begin position="24"/>
        <end position="499"/>
    </location>
</feature>
<keyword evidence="5" id="KW-0046">Antibiotic resistance</keyword>
<dbReference type="Gene3D" id="1.20.1250.20">
    <property type="entry name" value="MFS general substrate transporter like domains"/>
    <property type="match status" value="1"/>
</dbReference>
<feature type="transmembrane region" description="Helical" evidence="6">
    <location>
        <begin position="314"/>
        <end position="332"/>
    </location>
</feature>
<feature type="transmembrane region" description="Helical" evidence="6">
    <location>
        <begin position="209"/>
        <end position="230"/>
    </location>
</feature>
<keyword evidence="9" id="KW-1185">Reference proteome</keyword>
<feature type="transmembrane region" description="Helical" evidence="6">
    <location>
        <begin position="89"/>
        <end position="109"/>
    </location>
</feature>
<feature type="transmembrane region" description="Helical" evidence="6">
    <location>
        <begin position="415"/>
        <end position="432"/>
    </location>
</feature>
<keyword evidence="3 6" id="KW-1133">Transmembrane helix</keyword>
<dbReference type="CDD" id="cd17321">
    <property type="entry name" value="MFS_MMR_MDR_like"/>
    <property type="match status" value="1"/>
</dbReference>
<feature type="transmembrane region" description="Helical" evidence="6">
    <location>
        <begin position="115"/>
        <end position="136"/>
    </location>
</feature>
<proteinExistence type="predicted"/>
<dbReference type="PANTHER" id="PTHR42718:SF42">
    <property type="entry name" value="EXPORT PROTEIN"/>
    <property type="match status" value="1"/>
</dbReference>
<dbReference type="Gene3D" id="1.20.1720.10">
    <property type="entry name" value="Multidrug resistance protein D"/>
    <property type="match status" value="1"/>
</dbReference>
<keyword evidence="2 6" id="KW-0812">Transmembrane</keyword>
<dbReference type="AlphaFoldDB" id="A0AA41Q1P1"/>
<dbReference type="EMBL" id="JAKFHA010000012">
    <property type="protein sequence ID" value="MCF2529676.1"/>
    <property type="molecule type" value="Genomic_DNA"/>
</dbReference>
<dbReference type="GO" id="GO:0046677">
    <property type="term" value="P:response to antibiotic"/>
    <property type="evidence" value="ECO:0007669"/>
    <property type="project" value="UniProtKB-KW"/>
</dbReference>
<feature type="transmembrane region" description="Helical" evidence="6">
    <location>
        <begin position="22"/>
        <end position="46"/>
    </location>
</feature>
<dbReference type="Proteomes" id="UP001165378">
    <property type="component" value="Unassembled WGS sequence"/>
</dbReference>
<evidence type="ECO:0000256" key="2">
    <source>
        <dbReference type="ARBA" id="ARBA00022692"/>
    </source>
</evidence>
<feature type="transmembrane region" description="Helical" evidence="6">
    <location>
        <begin position="473"/>
        <end position="495"/>
    </location>
</feature>
<sequence>MTSEATPQGTALPQEAGHPRRWLILIVMMLCMFITVMDNNIMTAALASVQESLGATNAELQWSMDSYTLTFAALMLAAGVLGDRYGRRLVLVGGLLFFAAASAFGAWSGDPAQLIGWRAAMGIGAAVVPGCSMGVISNVFPEGERAKAFALWSISAGLGIAAGPVIGGALLGGFWWGSVLLVNVPFALVAVVLTLMFVPENRDPAPGRLDLAGVGLSIAGVGTLVFGIISGGEPAGWGRAIVLGSIGAGILILGLLLVVERRVGNPAVDLSLFRKRSFAAGSAVLCTSAFAIMGAGFVLVFYLQVARGFSPLKAGLLMLPVALGAMVSGALGASLADRFGYVAVVAPGALLMAASLAFYGTIEQDTSLVVIEIAQTAAGLGFGATLAPVMAVALSEVPPARAGAGSAIANTMRHTGTALGIAVLGSVLGSVYRGQLGSAGDGLPDEAVSSLGATLRAKPEIAEPAHAAFMDALHASMLVGAGIALLCAVVALTCLPGRPRADVAVAGSAPQAAPDGHADLKGSRA</sequence>
<dbReference type="Pfam" id="PF07690">
    <property type="entry name" value="MFS_1"/>
    <property type="match status" value="1"/>
</dbReference>
<dbReference type="InterPro" id="IPR011701">
    <property type="entry name" value="MFS"/>
</dbReference>
<evidence type="ECO:0000313" key="8">
    <source>
        <dbReference type="EMBL" id="MCF2529676.1"/>
    </source>
</evidence>
<evidence type="ECO:0000256" key="3">
    <source>
        <dbReference type="ARBA" id="ARBA00022989"/>
    </source>
</evidence>
<dbReference type="InterPro" id="IPR020846">
    <property type="entry name" value="MFS_dom"/>
</dbReference>
<feature type="transmembrane region" description="Helical" evidence="6">
    <location>
        <begin position="236"/>
        <end position="258"/>
    </location>
</feature>
<reference evidence="8" key="1">
    <citation type="submission" date="2022-01" db="EMBL/GenBank/DDBJ databases">
        <title>Genome-Based Taxonomic Classification of the Phylum Actinobacteria.</title>
        <authorList>
            <person name="Gao Y."/>
        </authorList>
    </citation>
    <scope>NUCLEOTIDE SEQUENCE</scope>
    <source>
        <strain evidence="8">KLBMP 8922</strain>
    </source>
</reference>
<comment type="subcellular location">
    <subcellularLocation>
        <location evidence="1">Cell membrane</location>
        <topology evidence="1">Multi-pass membrane protein</topology>
    </subcellularLocation>
</comment>
<evidence type="ECO:0000256" key="1">
    <source>
        <dbReference type="ARBA" id="ARBA00004651"/>
    </source>
</evidence>
<dbReference type="RefSeq" id="WP_235054069.1">
    <property type="nucleotide sequence ID" value="NZ_JAKFHA010000012.1"/>
</dbReference>
<evidence type="ECO:0000313" key="9">
    <source>
        <dbReference type="Proteomes" id="UP001165378"/>
    </source>
</evidence>
<evidence type="ECO:0000259" key="7">
    <source>
        <dbReference type="PROSITE" id="PS50850"/>
    </source>
</evidence>
<dbReference type="GO" id="GO:0005886">
    <property type="term" value="C:plasma membrane"/>
    <property type="evidence" value="ECO:0007669"/>
    <property type="project" value="UniProtKB-SubCell"/>
</dbReference>
<gene>
    <name evidence="8" type="ORF">LZ495_20975</name>
</gene>
<dbReference type="GO" id="GO:0022857">
    <property type="term" value="F:transmembrane transporter activity"/>
    <property type="evidence" value="ECO:0007669"/>
    <property type="project" value="InterPro"/>
</dbReference>
<comment type="caution">
    <text evidence="8">The sequence shown here is derived from an EMBL/GenBank/DDBJ whole genome shotgun (WGS) entry which is preliminary data.</text>
</comment>
<feature type="transmembrane region" description="Helical" evidence="6">
    <location>
        <begin position="66"/>
        <end position="82"/>
    </location>
</feature>
<feature type="transmembrane region" description="Helical" evidence="6">
    <location>
        <begin position="148"/>
        <end position="167"/>
    </location>
</feature>
<keyword evidence="4 6" id="KW-0472">Membrane</keyword>
<feature type="transmembrane region" description="Helical" evidence="6">
    <location>
        <begin position="278"/>
        <end position="302"/>
    </location>
</feature>
<evidence type="ECO:0000256" key="6">
    <source>
        <dbReference type="SAM" id="Phobius"/>
    </source>
</evidence>
<organism evidence="8 9">
    <name type="scientific">Yinghuangia soli</name>
    <dbReference type="NCBI Taxonomy" id="2908204"/>
    <lineage>
        <taxon>Bacteria</taxon>
        <taxon>Bacillati</taxon>
        <taxon>Actinomycetota</taxon>
        <taxon>Actinomycetes</taxon>
        <taxon>Kitasatosporales</taxon>
        <taxon>Streptomycetaceae</taxon>
        <taxon>Yinghuangia</taxon>
    </lineage>
</organism>
<accession>A0AA41Q1P1</accession>